<evidence type="ECO:0000256" key="2">
    <source>
        <dbReference type="SAM" id="Phobius"/>
    </source>
</evidence>
<evidence type="ECO:0000313" key="5">
    <source>
        <dbReference type="Proteomes" id="UP001596501"/>
    </source>
</evidence>
<reference evidence="5" key="1">
    <citation type="journal article" date="2019" name="Int. J. Syst. Evol. Microbiol.">
        <title>The Global Catalogue of Microorganisms (GCM) 10K type strain sequencing project: providing services to taxonomists for standard genome sequencing and annotation.</title>
        <authorList>
            <consortium name="The Broad Institute Genomics Platform"/>
            <consortium name="The Broad Institute Genome Sequencing Center for Infectious Disease"/>
            <person name="Wu L."/>
            <person name="Ma J."/>
        </authorList>
    </citation>
    <scope>NUCLEOTIDE SEQUENCE [LARGE SCALE GENOMIC DNA]</scope>
    <source>
        <strain evidence="5">CGMCC 1.12371</strain>
    </source>
</reference>
<feature type="domain" description="HTH cro/C1-type" evidence="3">
    <location>
        <begin position="27"/>
        <end position="88"/>
    </location>
</feature>
<dbReference type="InterPro" id="IPR025194">
    <property type="entry name" value="RodZ-like_C"/>
</dbReference>
<keyword evidence="2" id="KW-0812">Transmembrane</keyword>
<keyword evidence="2" id="KW-1133">Transmembrane helix</keyword>
<dbReference type="Pfam" id="PF13464">
    <property type="entry name" value="RodZ_C"/>
    <property type="match status" value="1"/>
</dbReference>
<dbReference type="InterPro" id="IPR001387">
    <property type="entry name" value="Cro/C1-type_HTH"/>
</dbReference>
<accession>A0ABW2QHB4</accession>
<keyword evidence="5" id="KW-1185">Reference proteome</keyword>
<dbReference type="Gene3D" id="1.10.260.40">
    <property type="entry name" value="lambda repressor-like DNA-binding domains"/>
    <property type="match status" value="1"/>
</dbReference>
<evidence type="ECO:0000256" key="1">
    <source>
        <dbReference type="SAM" id="MobiDB-lite"/>
    </source>
</evidence>
<feature type="compositionally biased region" description="Low complexity" evidence="1">
    <location>
        <begin position="185"/>
        <end position="223"/>
    </location>
</feature>
<dbReference type="CDD" id="cd00093">
    <property type="entry name" value="HTH_XRE"/>
    <property type="match status" value="1"/>
</dbReference>
<dbReference type="SMART" id="SM00530">
    <property type="entry name" value="HTH_XRE"/>
    <property type="match status" value="1"/>
</dbReference>
<feature type="region of interest" description="Disordered" evidence="1">
    <location>
        <begin position="185"/>
        <end position="228"/>
    </location>
</feature>
<organism evidence="4 5">
    <name type="scientific">Hydrogenophaga atypica</name>
    <dbReference type="NCBI Taxonomy" id="249409"/>
    <lineage>
        <taxon>Bacteria</taxon>
        <taxon>Pseudomonadati</taxon>
        <taxon>Pseudomonadota</taxon>
        <taxon>Betaproteobacteria</taxon>
        <taxon>Burkholderiales</taxon>
        <taxon>Comamonadaceae</taxon>
        <taxon>Hydrogenophaga</taxon>
    </lineage>
</organism>
<protein>
    <submittedName>
        <fullName evidence="4">Helix-turn-helix domain-containing protein</fullName>
    </submittedName>
</protein>
<feature type="transmembrane region" description="Helical" evidence="2">
    <location>
        <begin position="129"/>
        <end position="147"/>
    </location>
</feature>
<dbReference type="EMBL" id="JBHTCA010000003">
    <property type="protein sequence ID" value="MFC7408357.1"/>
    <property type="molecule type" value="Genomic_DNA"/>
</dbReference>
<dbReference type="Pfam" id="PF13413">
    <property type="entry name" value="HTH_25"/>
    <property type="match status" value="1"/>
</dbReference>
<dbReference type="PANTHER" id="PTHR34475">
    <property type="match status" value="1"/>
</dbReference>
<keyword evidence="2" id="KW-0472">Membrane</keyword>
<evidence type="ECO:0000259" key="3">
    <source>
        <dbReference type="SMART" id="SM00530"/>
    </source>
</evidence>
<gene>
    <name evidence="4" type="ORF">ACFQPB_05755</name>
</gene>
<dbReference type="PANTHER" id="PTHR34475:SF1">
    <property type="entry name" value="CYTOSKELETON PROTEIN RODZ"/>
    <property type="match status" value="1"/>
</dbReference>
<dbReference type="InterPro" id="IPR010982">
    <property type="entry name" value="Lambda_DNA-bd_dom_sf"/>
</dbReference>
<evidence type="ECO:0000313" key="4">
    <source>
        <dbReference type="EMBL" id="MFC7408357.1"/>
    </source>
</evidence>
<dbReference type="RefSeq" id="WP_382220516.1">
    <property type="nucleotide sequence ID" value="NZ_JBHTCA010000003.1"/>
</dbReference>
<dbReference type="Proteomes" id="UP001596501">
    <property type="component" value="Unassembled WGS sequence"/>
</dbReference>
<proteinExistence type="predicted"/>
<dbReference type="SUPFAM" id="SSF47413">
    <property type="entry name" value="lambda repressor-like DNA-binding domains"/>
    <property type="match status" value="1"/>
</dbReference>
<name>A0ABW2QHB4_9BURK</name>
<dbReference type="InterPro" id="IPR050400">
    <property type="entry name" value="Bact_Cytoskel_RodZ"/>
</dbReference>
<sequence>MSDVQAPQGGDATDTVLPRDAVAAGQRLKQAREAAGLHVVALAAALKVPVKKLEALEAGRTGDLPDATFARALAASVCRQLKIDPTDVLAQLPQAGGSRLGEDPVLNTPFRTPRDPAGATRAPQGVPKAVWIALVILLSAAAVWWWVPPASDDTPLALPAEPLLPVAPTEGATSMGAGANVAEETAAPPSDAPAAAVAANTPAAPMPTGAEGVPAAVPTTAQPAPAPAAPTVPASGVLVIRAQADSWIEVSSGGKVLVQRLIKAGDSVALADPTPLSVVIGRADATEVLVHGKPFDLAAVARNNVARFEVK</sequence>
<comment type="caution">
    <text evidence="4">The sequence shown here is derived from an EMBL/GenBank/DDBJ whole genome shotgun (WGS) entry which is preliminary data.</text>
</comment>